<dbReference type="SUPFAM" id="SSF54292">
    <property type="entry name" value="2Fe-2S ferredoxin-like"/>
    <property type="match status" value="1"/>
</dbReference>
<dbReference type="SUPFAM" id="SSF53067">
    <property type="entry name" value="Actin-like ATPase domain"/>
    <property type="match status" value="1"/>
</dbReference>
<dbReference type="AlphaFoldDB" id="A0A2C6M961"/>
<dbReference type="InterPro" id="IPR036010">
    <property type="entry name" value="2Fe-2S_ferredoxin-like_sf"/>
</dbReference>
<sequence>MAYDKVTITFAPGPRSVEVPPGITILEAARLAGLNLAAPCGGTGRCGKCLVKVMSTQGDHSQQWVLACQTTVTNSLTVELPGSPLLILEKGQVQPVDLDPAVFLDDRGAVKHRAGIPVENLADTEGPLPGLAVDLGTTTLVGYLYDLTNGQPLAVASRENGQLSYGADVISRLAYALKGDAHYRELWQALAESLDKLFLDCCRQAGVNLCSVREIVIVGNTPMVHLLLNLPVLGLAAAPFQPAARGPFYSSASELGLTSLKGAVCYLPPLIGGFVGSDALAAALAQGFGLSATTQLLVDIGTNGEILLQAGEQLLAASAPAGPALEGGNIHCGMLAGTGAISKVTMDYDVHPVVIGDSKPVGICGSGLVDAIAEMLRLHMIDSSGRLVKSSELPPVISFKIKQRLQQKHGHNRFILSGGVYLDQKDIREVQLAKAAVAAGIQVVLTEAGLGAAALEALSLAGGFGNYLNPANALRIGLLGEVDCSKIHQVGNAAGSGAIMMLLSFTARERAEALSRRFRHLELANDERYREVFINQLNFPDKECGV</sequence>
<gene>
    <name evidence="2" type="ORF">P378_14375</name>
</gene>
<dbReference type="Pfam" id="PF14574">
    <property type="entry name" value="RACo_C_ter"/>
    <property type="match status" value="1"/>
</dbReference>
<dbReference type="Gene3D" id="3.30.420.480">
    <property type="entry name" value="Domain of unknown function (DUF4445)"/>
    <property type="match status" value="1"/>
</dbReference>
<dbReference type="EMBL" id="AWQQ01000087">
    <property type="protein sequence ID" value="PHJ37669.1"/>
    <property type="molecule type" value="Genomic_DNA"/>
</dbReference>
<dbReference type="InterPro" id="IPR001041">
    <property type="entry name" value="2Fe-2S_ferredoxin-type"/>
</dbReference>
<dbReference type="PANTHER" id="PTHR42895">
    <property type="entry name" value="IRON-SULFUR CLUSTER-BINDING PROTEIN-RELATED"/>
    <property type="match status" value="1"/>
</dbReference>
<dbReference type="CDD" id="cd00207">
    <property type="entry name" value="fer2"/>
    <property type="match status" value="1"/>
</dbReference>
<feature type="domain" description="2Fe-2S ferredoxin-type" evidence="1">
    <location>
        <begin position="4"/>
        <end position="84"/>
    </location>
</feature>
<dbReference type="InterPro" id="IPR012675">
    <property type="entry name" value="Beta-grasp_dom_sf"/>
</dbReference>
<dbReference type="PROSITE" id="PS51085">
    <property type="entry name" value="2FE2S_FER_2"/>
    <property type="match status" value="1"/>
</dbReference>
<dbReference type="Pfam" id="PF00111">
    <property type="entry name" value="Fer2"/>
    <property type="match status" value="1"/>
</dbReference>
<dbReference type="PANTHER" id="PTHR42895:SF1">
    <property type="entry name" value="IRON-SULFUR CLUSTER PROTEIN"/>
    <property type="match status" value="1"/>
</dbReference>
<organism evidence="2 3">
    <name type="scientific">Desulforamulus profundi</name>
    <dbReference type="NCBI Taxonomy" id="1383067"/>
    <lineage>
        <taxon>Bacteria</taxon>
        <taxon>Bacillati</taxon>
        <taxon>Bacillota</taxon>
        <taxon>Clostridia</taxon>
        <taxon>Eubacteriales</taxon>
        <taxon>Peptococcaceae</taxon>
        <taxon>Desulforamulus</taxon>
    </lineage>
</organism>
<evidence type="ECO:0000313" key="2">
    <source>
        <dbReference type="EMBL" id="PHJ37669.1"/>
    </source>
</evidence>
<dbReference type="InterPro" id="IPR043129">
    <property type="entry name" value="ATPase_NBD"/>
</dbReference>
<name>A0A2C6M961_9FIRM</name>
<dbReference type="InterPro" id="IPR052911">
    <property type="entry name" value="Corrinoid_activation_enz"/>
</dbReference>
<dbReference type="InterPro" id="IPR042259">
    <property type="entry name" value="Raco-like_middle_sf"/>
</dbReference>
<accession>A0A2C6M961</accession>
<dbReference type="RefSeq" id="WP_099083525.1">
    <property type="nucleotide sequence ID" value="NZ_AWQQ01000087.1"/>
</dbReference>
<evidence type="ECO:0000313" key="3">
    <source>
        <dbReference type="Proteomes" id="UP000222564"/>
    </source>
</evidence>
<proteinExistence type="predicted"/>
<dbReference type="Proteomes" id="UP000222564">
    <property type="component" value="Unassembled WGS sequence"/>
</dbReference>
<protein>
    <submittedName>
        <fullName evidence="2">Ferredoxin</fullName>
    </submittedName>
</protein>
<dbReference type="InterPro" id="IPR041414">
    <property type="entry name" value="Raco-like_middle"/>
</dbReference>
<reference evidence="2 3" key="1">
    <citation type="submission" date="2013-09" db="EMBL/GenBank/DDBJ databases">
        <title>Biodegradation of hydrocarbons in the deep terrestrial subsurface : characterization of a microbial consortium composed of two Desulfotomaculum species originating from a deep geological formation.</title>
        <authorList>
            <person name="Aullo T."/>
            <person name="Berlendis S."/>
            <person name="Lascourreges J.-F."/>
            <person name="Dessort D."/>
            <person name="Saint-Laurent S."/>
            <person name="Schraauwers B."/>
            <person name="Mas J."/>
            <person name="Magot M."/>
            <person name="Ranchou-Peyruse A."/>
        </authorList>
    </citation>
    <scope>NUCLEOTIDE SEQUENCE [LARGE SCALE GENOMIC DNA]</scope>
    <source>
        <strain evidence="2 3">Bs107</strain>
    </source>
</reference>
<comment type="caution">
    <text evidence="2">The sequence shown here is derived from an EMBL/GenBank/DDBJ whole genome shotgun (WGS) entry which is preliminary data.</text>
</comment>
<dbReference type="Gene3D" id="3.10.20.30">
    <property type="match status" value="1"/>
</dbReference>
<dbReference type="GO" id="GO:0051536">
    <property type="term" value="F:iron-sulfur cluster binding"/>
    <property type="evidence" value="ECO:0007669"/>
    <property type="project" value="InterPro"/>
</dbReference>
<dbReference type="Pfam" id="PF17651">
    <property type="entry name" value="Raco_middle"/>
    <property type="match status" value="1"/>
</dbReference>
<evidence type="ECO:0000259" key="1">
    <source>
        <dbReference type="PROSITE" id="PS51085"/>
    </source>
</evidence>
<dbReference type="OrthoDB" id="9810588at2"/>
<keyword evidence="3" id="KW-1185">Reference proteome</keyword>
<dbReference type="InterPro" id="IPR027980">
    <property type="entry name" value="RACo_C"/>
</dbReference>